<evidence type="ECO:0000256" key="3">
    <source>
        <dbReference type="PROSITE-ProRule" id="PRU00339"/>
    </source>
</evidence>
<evidence type="ECO:0000256" key="2">
    <source>
        <dbReference type="ARBA" id="ARBA00022803"/>
    </source>
</evidence>
<evidence type="ECO:0000256" key="4">
    <source>
        <dbReference type="SAM" id="Phobius"/>
    </source>
</evidence>
<keyword evidence="2 3" id="KW-0802">TPR repeat</keyword>
<keyword evidence="1" id="KW-0677">Repeat</keyword>
<dbReference type="PROSITE" id="PS50005">
    <property type="entry name" value="TPR"/>
    <property type="match status" value="2"/>
</dbReference>
<gene>
    <name evidence="5" type="ORF">CRI88_10885</name>
</gene>
<feature type="transmembrane region" description="Helical" evidence="4">
    <location>
        <begin position="235"/>
        <end position="253"/>
    </location>
</feature>
<dbReference type="InterPro" id="IPR013105">
    <property type="entry name" value="TPR_2"/>
</dbReference>
<reference evidence="5 6" key="1">
    <citation type="submission" date="2017-10" db="EMBL/GenBank/DDBJ databases">
        <title>Draft genome of Lysinibacillus fusiformis strain Juneja, a laboratory-derived pathogen of Drosophila melanogaster.</title>
        <authorList>
            <person name="Smith B.R."/>
            <person name="Unckless R.L."/>
        </authorList>
    </citation>
    <scope>NUCLEOTIDE SEQUENCE [LARGE SCALE GENOMIC DNA]</scope>
    <source>
        <strain evidence="5 6">Juneja</strain>
    </source>
</reference>
<evidence type="ECO:0000313" key="5">
    <source>
        <dbReference type="EMBL" id="PKU51228.1"/>
    </source>
</evidence>
<proteinExistence type="predicted"/>
<dbReference type="Pfam" id="PF13174">
    <property type="entry name" value="TPR_6"/>
    <property type="match status" value="1"/>
</dbReference>
<keyword evidence="4" id="KW-0812">Transmembrane</keyword>
<accession>A0A2I0UYT3</accession>
<name>A0A2I0UYT3_9BACI</name>
<dbReference type="Gene3D" id="1.25.40.10">
    <property type="entry name" value="Tetratricopeptide repeat domain"/>
    <property type="match status" value="1"/>
</dbReference>
<evidence type="ECO:0008006" key="7">
    <source>
        <dbReference type="Google" id="ProtNLM"/>
    </source>
</evidence>
<keyword evidence="4" id="KW-1133">Transmembrane helix</keyword>
<sequence length="293" mass="34304">MNSEKENIPMALIEHYFAIGKYTNVIPLVKQRMAEDMENKELWYKLAVSHYAIGQYEEALEPFHRAFQFGYDKGVIYYFLGRIYMATEQWQKAEESFLEAVHNNPNDADVYSAYAILMKMTGHRKKGSLLLEKALALDPNSTVVLQLYSLTEMTAKKEKHNNALALYMNSTDSEFAKLIHLGWSADFHNRFKEAREYYRQAFVIKPEDKRILSNLEELEINTHPLLLPNRIVERLGGIGFVLMIWIILCILLDKLISNDNFVNHLLRFSIFFTLYYFISIPIVKGLRKWKSLK</sequence>
<dbReference type="PANTHER" id="PTHR44216">
    <property type="entry name" value="PROTEIN O-MANNOSYL-TRANSFERASE TMTC2"/>
    <property type="match status" value="1"/>
</dbReference>
<dbReference type="GO" id="GO:0035269">
    <property type="term" value="P:protein O-linked glycosylation via mannose"/>
    <property type="evidence" value="ECO:0007669"/>
    <property type="project" value="TreeGrafter"/>
</dbReference>
<feature type="repeat" description="TPR" evidence="3">
    <location>
        <begin position="40"/>
        <end position="73"/>
    </location>
</feature>
<dbReference type="AlphaFoldDB" id="A0A2I0UYT3"/>
<organism evidence="5 6">
    <name type="scientific">Lysinibacillus fusiformis</name>
    <dbReference type="NCBI Taxonomy" id="28031"/>
    <lineage>
        <taxon>Bacteria</taxon>
        <taxon>Bacillati</taxon>
        <taxon>Bacillota</taxon>
        <taxon>Bacilli</taxon>
        <taxon>Bacillales</taxon>
        <taxon>Bacillaceae</taxon>
        <taxon>Lysinibacillus</taxon>
    </lineage>
</organism>
<comment type="caution">
    <text evidence="5">The sequence shown here is derived from an EMBL/GenBank/DDBJ whole genome shotgun (WGS) entry which is preliminary data.</text>
</comment>
<dbReference type="PANTHER" id="PTHR44216:SF3">
    <property type="entry name" value="PROTEIN O-MANNOSYL-TRANSFERASE TMTC2"/>
    <property type="match status" value="1"/>
</dbReference>
<feature type="repeat" description="TPR" evidence="3">
    <location>
        <begin position="74"/>
        <end position="107"/>
    </location>
</feature>
<evidence type="ECO:0000313" key="6">
    <source>
        <dbReference type="Proteomes" id="UP000234956"/>
    </source>
</evidence>
<dbReference type="SUPFAM" id="SSF48452">
    <property type="entry name" value="TPR-like"/>
    <property type="match status" value="1"/>
</dbReference>
<dbReference type="Proteomes" id="UP000234956">
    <property type="component" value="Unassembled WGS sequence"/>
</dbReference>
<protein>
    <recommendedName>
        <fullName evidence="7">Tetratricopeptide repeat protein</fullName>
    </recommendedName>
</protein>
<feature type="transmembrane region" description="Helical" evidence="4">
    <location>
        <begin position="265"/>
        <end position="283"/>
    </location>
</feature>
<dbReference type="EMBL" id="PDFK01000003">
    <property type="protein sequence ID" value="PKU51228.1"/>
    <property type="molecule type" value="Genomic_DNA"/>
</dbReference>
<dbReference type="Pfam" id="PF07719">
    <property type="entry name" value="TPR_2"/>
    <property type="match status" value="1"/>
</dbReference>
<dbReference type="InterPro" id="IPR052384">
    <property type="entry name" value="TMTC_O-mannosyltransferase"/>
</dbReference>
<evidence type="ECO:0000256" key="1">
    <source>
        <dbReference type="ARBA" id="ARBA00022737"/>
    </source>
</evidence>
<dbReference type="InterPro" id="IPR019734">
    <property type="entry name" value="TPR_rpt"/>
</dbReference>
<dbReference type="SMART" id="SM00028">
    <property type="entry name" value="TPR"/>
    <property type="match status" value="4"/>
</dbReference>
<dbReference type="GO" id="GO:0000030">
    <property type="term" value="F:mannosyltransferase activity"/>
    <property type="evidence" value="ECO:0007669"/>
    <property type="project" value="TreeGrafter"/>
</dbReference>
<keyword evidence="4" id="KW-0472">Membrane</keyword>
<dbReference type="InterPro" id="IPR011990">
    <property type="entry name" value="TPR-like_helical_dom_sf"/>
</dbReference>
<dbReference type="RefSeq" id="WP_101966610.1">
    <property type="nucleotide sequence ID" value="NZ_PDFK01000003.1"/>
</dbReference>